<evidence type="ECO:0000256" key="3">
    <source>
        <dbReference type="ARBA" id="ARBA00022840"/>
    </source>
</evidence>
<dbReference type="InterPro" id="IPR006015">
    <property type="entry name" value="Universal_stress_UspA"/>
</dbReference>
<dbReference type="AlphaFoldDB" id="A0A285L978"/>
<dbReference type="GO" id="GO:0005524">
    <property type="term" value="F:ATP binding"/>
    <property type="evidence" value="ECO:0007669"/>
    <property type="project" value="UniProtKB-KW"/>
</dbReference>
<gene>
    <name evidence="5" type="ORF">SAMN04244553_1860</name>
</gene>
<protein>
    <submittedName>
        <fullName evidence="5">Nucleotide-binding universal stress protein, UspA family</fullName>
    </submittedName>
</protein>
<dbReference type="InterPro" id="IPR006016">
    <property type="entry name" value="UspA"/>
</dbReference>
<name>A0A285L978_9NOCA</name>
<reference evidence="5 6" key="1">
    <citation type="submission" date="2017-09" db="EMBL/GenBank/DDBJ databases">
        <authorList>
            <person name="Ehlers B."/>
            <person name="Leendertz F.H."/>
        </authorList>
    </citation>
    <scope>NUCLEOTIDE SEQUENCE [LARGE SCALE GENOMIC DNA]</scope>
    <source>
        <strain evidence="5 6">DSM 45537</strain>
    </source>
</reference>
<evidence type="ECO:0000313" key="5">
    <source>
        <dbReference type="EMBL" id="SNY80156.1"/>
    </source>
</evidence>
<dbReference type="InterPro" id="IPR014729">
    <property type="entry name" value="Rossmann-like_a/b/a_fold"/>
</dbReference>
<dbReference type="PRINTS" id="PR01438">
    <property type="entry name" value="UNVRSLSTRESS"/>
</dbReference>
<evidence type="ECO:0000313" key="6">
    <source>
        <dbReference type="Proteomes" id="UP000219565"/>
    </source>
</evidence>
<organism evidence="5 6">
    <name type="scientific">Nocardia amikacinitolerans</name>
    <dbReference type="NCBI Taxonomy" id="756689"/>
    <lineage>
        <taxon>Bacteria</taxon>
        <taxon>Bacillati</taxon>
        <taxon>Actinomycetota</taxon>
        <taxon>Actinomycetes</taxon>
        <taxon>Mycobacteriales</taxon>
        <taxon>Nocardiaceae</taxon>
        <taxon>Nocardia</taxon>
    </lineage>
</organism>
<accession>A0A285L978</accession>
<feature type="domain" description="UspA" evidence="4">
    <location>
        <begin position="157"/>
        <end position="292"/>
    </location>
</feature>
<proteinExistence type="inferred from homology"/>
<dbReference type="Proteomes" id="UP000219565">
    <property type="component" value="Unassembled WGS sequence"/>
</dbReference>
<evidence type="ECO:0000256" key="2">
    <source>
        <dbReference type="ARBA" id="ARBA00022741"/>
    </source>
</evidence>
<keyword evidence="3" id="KW-0067">ATP-binding</keyword>
<dbReference type="Gene3D" id="3.40.50.620">
    <property type="entry name" value="HUPs"/>
    <property type="match status" value="2"/>
</dbReference>
<keyword evidence="2" id="KW-0547">Nucleotide-binding</keyword>
<comment type="similarity">
    <text evidence="1">Belongs to the universal stress protein A family.</text>
</comment>
<feature type="domain" description="UspA" evidence="4">
    <location>
        <begin position="9"/>
        <end position="145"/>
    </location>
</feature>
<sequence length="295" mass="31206">MTRFANQQSIVVGVDGSRSALAAARWAGAVAAREGVRLVVLSIVPTIDYRITAAIVADADILPTLRFVAKKHAAAAVDAVRADQPDLEITQTIVEGVPGDELVEASETALLLVVAATADDRITTLLLGSTALRVANKAHSPVVVWRGDVDDPLPDERPVLVGVDGSPGSDAAVGRAFEMAALLGVRVVALHAWNDPDLLQWTPVPDAWEVLAQQERKLLSERLAGWSSQFPDLQVEKLVLQSPATRALLEHGADAQLIVTGSQGRNRLTGLLLGSTSQNLLHHAPCPVLVARAVS</sequence>
<dbReference type="CDD" id="cd00293">
    <property type="entry name" value="USP-like"/>
    <property type="match status" value="1"/>
</dbReference>
<dbReference type="SUPFAM" id="SSF52402">
    <property type="entry name" value="Adenine nucleotide alpha hydrolases-like"/>
    <property type="match status" value="2"/>
</dbReference>
<dbReference type="Pfam" id="PF00582">
    <property type="entry name" value="Usp"/>
    <property type="match status" value="2"/>
</dbReference>
<dbReference type="STRING" id="1379680.GCA_001612615_01193"/>
<dbReference type="PANTHER" id="PTHR46268">
    <property type="entry name" value="STRESS RESPONSE PROTEIN NHAX"/>
    <property type="match status" value="1"/>
</dbReference>
<evidence type="ECO:0000256" key="1">
    <source>
        <dbReference type="ARBA" id="ARBA00008791"/>
    </source>
</evidence>
<keyword evidence="6" id="KW-1185">Reference proteome</keyword>
<dbReference type="RefSeq" id="WP_179830795.1">
    <property type="nucleotide sequence ID" value="NZ_OBEG01000001.1"/>
</dbReference>
<evidence type="ECO:0000259" key="4">
    <source>
        <dbReference type="Pfam" id="PF00582"/>
    </source>
</evidence>
<dbReference type="EMBL" id="OBEG01000001">
    <property type="protein sequence ID" value="SNY80156.1"/>
    <property type="molecule type" value="Genomic_DNA"/>
</dbReference>
<dbReference type="PANTHER" id="PTHR46268:SF27">
    <property type="entry name" value="UNIVERSAL STRESS PROTEIN RV2623"/>
    <property type="match status" value="1"/>
</dbReference>